<evidence type="ECO:0000313" key="3">
    <source>
        <dbReference type="Proteomes" id="UP000604117"/>
    </source>
</evidence>
<dbReference type="Proteomes" id="UP000604117">
    <property type="component" value="Unassembled WGS sequence"/>
</dbReference>
<sequence length="513" mass="53235">MTRPSHATALIRLIDAVYSPERGIDAVPDVRDDFRVTGVQASPARLAVAAVAGLLGAAVAYGSGPVLRVDTGVWSIVWGLAAGALAGFFQVHALTALAVGGMVGFSLSLADPTGDPAAWVAAAGALAAAADVRFEVIQRRWRALLGAAVAAATAVAGHRLALWLDARDPSEVVFGAFAVGLLLALFHLRAVPGLVVGGAFGYLLSYEDPVGERLALTAFLAAAVAGLDLWRGLSAHAARSLGHLRRPPLTLVRRAAGEVRDALRHAARADNLGVGLSVEDARAIRKEGQFLLTFVAGALYGISWLAAESFYGAYGVSPDEVGLSTVDLLVTAGAVALLIVLTLLGLDTIWRRARHPVLRVPLFLAIALLPGWLLGTVSLTVCLAVVAVVVAFATARTGPVDGDPRSPPWLVVVSSVVLLALSVTALAGSEEMRRRVDGGSPVTPHLISLQIAVLWAPTAQVWPVGDATFPPELPAGTCVHRLGNAEGVTVFLHRGHVVRVPAEAVVSTDCGPR</sequence>
<feature type="transmembrane region" description="Helical" evidence="1">
    <location>
        <begin position="328"/>
        <end position="350"/>
    </location>
</feature>
<keyword evidence="1" id="KW-0472">Membrane</keyword>
<accession>A0ABQ4D4K8</accession>
<feature type="transmembrane region" description="Helical" evidence="1">
    <location>
        <begin position="44"/>
        <end position="64"/>
    </location>
</feature>
<feature type="transmembrane region" description="Helical" evidence="1">
    <location>
        <begin position="143"/>
        <end position="164"/>
    </location>
</feature>
<keyword evidence="1" id="KW-1133">Transmembrane helix</keyword>
<dbReference type="EMBL" id="BONE01000148">
    <property type="protein sequence ID" value="GIF78476.1"/>
    <property type="molecule type" value="Genomic_DNA"/>
</dbReference>
<evidence type="ECO:0000256" key="1">
    <source>
        <dbReference type="SAM" id="Phobius"/>
    </source>
</evidence>
<organism evidence="2 3">
    <name type="scientific">Asanoa siamensis</name>
    <dbReference type="NCBI Taxonomy" id="926357"/>
    <lineage>
        <taxon>Bacteria</taxon>
        <taxon>Bacillati</taxon>
        <taxon>Actinomycetota</taxon>
        <taxon>Actinomycetes</taxon>
        <taxon>Micromonosporales</taxon>
        <taxon>Micromonosporaceae</taxon>
        <taxon>Asanoa</taxon>
    </lineage>
</organism>
<keyword evidence="1" id="KW-0812">Transmembrane</keyword>
<feature type="transmembrane region" description="Helical" evidence="1">
    <location>
        <begin position="76"/>
        <end position="105"/>
    </location>
</feature>
<name>A0ABQ4D4K8_9ACTN</name>
<reference evidence="2 3" key="1">
    <citation type="submission" date="2021-01" db="EMBL/GenBank/DDBJ databases">
        <title>Whole genome shotgun sequence of Asanoa siamensis NBRC 107932.</title>
        <authorList>
            <person name="Komaki H."/>
            <person name="Tamura T."/>
        </authorList>
    </citation>
    <scope>NUCLEOTIDE SEQUENCE [LARGE SCALE GENOMIC DNA]</scope>
    <source>
        <strain evidence="2 3">NBRC 107932</strain>
    </source>
</reference>
<feature type="transmembrane region" description="Helical" evidence="1">
    <location>
        <begin position="176"/>
        <end position="204"/>
    </location>
</feature>
<protein>
    <submittedName>
        <fullName evidence="2">Uncharacterized protein</fullName>
    </submittedName>
</protein>
<feature type="transmembrane region" description="Helical" evidence="1">
    <location>
        <begin position="407"/>
        <end position="427"/>
    </location>
</feature>
<proteinExistence type="predicted"/>
<gene>
    <name evidence="2" type="ORF">Asi02nite_79940</name>
</gene>
<feature type="transmembrane region" description="Helical" evidence="1">
    <location>
        <begin position="117"/>
        <end position="136"/>
    </location>
</feature>
<comment type="caution">
    <text evidence="2">The sequence shown here is derived from an EMBL/GenBank/DDBJ whole genome shotgun (WGS) entry which is preliminary data.</text>
</comment>
<keyword evidence="3" id="KW-1185">Reference proteome</keyword>
<feature type="transmembrane region" description="Helical" evidence="1">
    <location>
        <begin position="362"/>
        <end position="395"/>
    </location>
</feature>
<evidence type="ECO:0000313" key="2">
    <source>
        <dbReference type="EMBL" id="GIF78476.1"/>
    </source>
</evidence>
<feature type="transmembrane region" description="Helical" evidence="1">
    <location>
        <begin position="290"/>
        <end position="316"/>
    </location>
</feature>